<dbReference type="Pfam" id="PF05170">
    <property type="entry name" value="AsmA"/>
    <property type="match status" value="1"/>
</dbReference>
<dbReference type="GO" id="GO:0090313">
    <property type="term" value="P:regulation of protein targeting to membrane"/>
    <property type="evidence" value="ECO:0007669"/>
    <property type="project" value="TreeGrafter"/>
</dbReference>
<dbReference type="PANTHER" id="PTHR30441">
    <property type="entry name" value="DUF748 DOMAIN-CONTAINING PROTEIN"/>
    <property type="match status" value="1"/>
</dbReference>
<dbReference type="EMBL" id="QRAP01000001">
    <property type="protein sequence ID" value="RDK96687.1"/>
    <property type="molecule type" value="Genomic_DNA"/>
</dbReference>
<dbReference type="AlphaFoldDB" id="A0A370R2M4"/>
<dbReference type="NCBIfam" id="NF008091">
    <property type="entry name" value="PRK10833.1"/>
    <property type="match status" value="1"/>
</dbReference>
<reference evidence="3 4" key="1">
    <citation type="submission" date="2018-07" db="EMBL/GenBank/DDBJ databases">
        <title>Genomic Encyclopedia of Type Strains, Phase IV (KMG-IV): sequencing the most valuable type-strain genomes for metagenomic binning, comparative biology and taxonomic classification.</title>
        <authorList>
            <person name="Goeker M."/>
        </authorList>
    </citation>
    <scope>NUCLEOTIDE SEQUENCE [LARGE SCALE GENOMIC DNA]</scope>
    <source>
        <strain evidence="3 4">DSM 103736</strain>
    </source>
</reference>
<comment type="caution">
    <text evidence="3">The sequence shown here is derived from an EMBL/GenBank/DDBJ whole genome shotgun (WGS) entry which is preliminary data.</text>
</comment>
<dbReference type="Proteomes" id="UP000254848">
    <property type="component" value="Unassembled WGS sequence"/>
</dbReference>
<dbReference type="InterPro" id="IPR052894">
    <property type="entry name" value="AsmA-related"/>
</dbReference>
<sequence>MRRFLTTLVILLVVLAAGMTALVVLINPNDFRSYMTQQVQQRTGYQLTLDGDLRWHVWPQLSILAGRMSLTAPGAQAPVISADNMRLDVRLWPLFSHQLSVKQVMLKGAVIRLTPGSDPVQRQQGTPEAPGDVQEPVADVPWKLNINKVRVQDSLLIWQRGPDDQINMRDINLSVDQDEKRQATLEFSSRINRNQRDLAFSLSGTADLSDSPRVYRATVTNFDYQLTGAGVPGNGVKGQGSLALELQSQNQQIDLTQLQFSANESQLTGQLRAVLGEAVPQFSADLKSPVLNLDSLNGWQPGQGKAAAQHTPSVPMPVTSQPVAEAPPDDMAYLRDFIASLHLQADKVIYHGLEVSGVALEADNQRGKARISTLNGKVSGGTFALTGDIDATGPGAAKIRITPRVEHVAVAPVMRALEAPQILEGILSLSGNFNGSGLGGSDFTRHWSGSAHVAMNEMKVHGLNIQQLIQQAVERSQKDVHGADNYDTYTRIRTLKADTVLKNGALKITQLYGDSDLLTVGGTGNADLNRQTCDMNLRVRVLQGWNGKTEVVKALQQSVIPLRVYGPWDNLNYTLRVDDILKDQLQQRAKDAINNWLNKQPEDKGKKKLEQLLNRL</sequence>
<feature type="region of interest" description="Disordered" evidence="1">
    <location>
        <begin position="116"/>
        <end position="135"/>
    </location>
</feature>
<evidence type="ECO:0000313" key="3">
    <source>
        <dbReference type="EMBL" id="RDK96687.1"/>
    </source>
</evidence>
<protein>
    <submittedName>
        <fullName evidence="3">AsmA protein</fullName>
    </submittedName>
</protein>
<name>A0A370R2M4_9GAMM</name>
<dbReference type="PANTHER" id="PTHR30441:SF4">
    <property type="entry name" value="PROTEIN ASMA"/>
    <property type="match status" value="1"/>
</dbReference>
<dbReference type="RefSeq" id="WP_115456485.1">
    <property type="nucleotide sequence ID" value="NZ_QRAP01000001.1"/>
</dbReference>
<evidence type="ECO:0000256" key="1">
    <source>
        <dbReference type="SAM" id="MobiDB-lite"/>
    </source>
</evidence>
<feature type="domain" description="AsmA" evidence="2">
    <location>
        <begin position="236"/>
        <end position="510"/>
    </location>
</feature>
<dbReference type="OrthoDB" id="9766390at2"/>
<dbReference type="GO" id="GO:0005886">
    <property type="term" value="C:plasma membrane"/>
    <property type="evidence" value="ECO:0007669"/>
    <property type="project" value="TreeGrafter"/>
</dbReference>
<accession>A0A370R2M4</accession>
<evidence type="ECO:0000313" key="4">
    <source>
        <dbReference type="Proteomes" id="UP000254848"/>
    </source>
</evidence>
<keyword evidence="4" id="KW-1185">Reference proteome</keyword>
<organism evidence="3 4">
    <name type="scientific">Enterobacillus tribolii</name>
    <dbReference type="NCBI Taxonomy" id="1487935"/>
    <lineage>
        <taxon>Bacteria</taxon>
        <taxon>Pseudomonadati</taxon>
        <taxon>Pseudomonadota</taxon>
        <taxon>Gammaproteobacteria</taxon>
        <taxon>Enterobacterales</taxon>
        <taxon>Hafniaceae</taxon>
        <taxon>Enterobacillus</taxon>
    </lineage>
</organism>
<proteinExistence type="predicted"/>
<gene>
    <name evidence="3" type="ORF">C8D90_101117</name>
</gene>
<evidence type="ECO:0000259" key="2">
    <source>
        <dbReference type="Pfam" id="PF05170"/>
    </source>
</evidence>
<dbReference type="InterPro" id="IPR007844">
    <property type="entry name" value="AsmA"/>
</dbReference>